<dbReference type="RefSeq" id="WP_176965725.1">
    <property type="nucleotide sequence ID" value="NZ_CP058215.1"/>
</dbReference>
<reference evidence="2 3" key="1">
    <citation type="submission" date="2020-06" db="EMBL/GenBank/DDBJ databases">
        <title>Methanolobus halotolerans sp. nov., isolated from a saline lake Tus in Siberia.</title>
        <authorList>
            <person name="Shen Y."/>
            <person name="Chen S.-C."/>
            <person name="Lai M.-C."/>
            <person name="Huang H.-H."/>
            <person name="Chiu H.-H."/>
            <person name="Tang S.-L."/>
            <person name="Rogozin D.Y."/>
            <person name="Degermendzhy A.G."/>
        </authorList>
    </citation>
    <scope>NUCLEOTIDE SEQUENCE [LARGE SCALE GENOMIC DNA]</scope>
    <source>
        <strain evidence="2 3">DSM 21339</strain>
    </source>
</reference>
<dbReference type="EMBL" id="CP058215">
    <property type="protein sequence ID" value="QLC50670.1"/>
    <property type="molecule type" value="Genomic_DNA"/>
</dbReference>
<keyword evidence="1" id="KW-1133">Transmembrane helix</keyword>
<dbReference type="GeneID" id="55822154"/>
<accession>A0A7D5J9S0</accession>
<sequence>MNSIGVFNFLDFATRLGIVVVALLISNLLVRIDADVIRSRIYVSFSKIKRYFLLMTIGFLLYLSEAYVSISEPVAVASGQYNTFTGIALATFQALVLVFLVNLYVAIRVPDKRIL</sequence>
<proteinExistence type="predicted"/>
<gene>
    <name evidence="2" type="ORF">HWN40_10725</name>
</gene>
<dbReference type="OrthoDB" id="124155at2157"/>
<name>A0A7D5J9S0_9EURY</name>
<dbReference type="Proteomes" id="UP000509594">
    <property type="component" value="Chromosome"/>
</dbReference>
<organism evidence="2 3">
    <name type="scientific">Methanolobus zinderi</name>
    <dbReference type="NCBI Taxonomy" id="536044"/>
    <lineage>
        <taxon>Archaea</taxon>
        <taxon>Methanobacteriati</taxon>
        <taxon>Methanobacteriota</taxon>
        <taxon>Stenosarchaea group</taxon>
        <taxon>Methanomicrobia</taxon>
        <taxon>Methanosarcinales</taxon>
        <taxon>Methanosarcinaceae</taxon>
        <taxon>Methanolobus</taxon>
    </lineage>
</organism>
<evidence type="ECO:0000313" key="3">
    <source>
        <dbReference type="Proteomes" id="UP000509594"/>
    </source>
</evidence>
<feature type="transmembrane region" description="Helical" evidence="1">
    <location>
        <begin position="82"/>
        <end position="107"/>
    </location>
</feature>
<keyword evidence="3" id="KW-1185">Reference proteome</keyword>
<evidence type="ECO:0000313" key="2">
    <source>
        <dbReference type="EMBL" id="QLC50670.1"/>
    </source>
</evidence>
<dbReference type="KEGG" id="mzi:HWN40_10725"/>
<feature type="transmembrane region" description="Helical" evidence="1">
    <location>
        <begin position="12"/>
        <end position="30"/>
    </location>
</feature>
<dbReference type="AlphaFoldDB" id="A0A7D5J9S0"/>
<evidence type="ECO:0000256" key="1">
    <source>
        <dbReference type="SAM" id="Phobius"/>
    </source>
</evidence>
<keyword evidence="1" id="KW-0812">Transmembrane</keyword>
<feature type="transmembrane region" description="Helical" evidence="1">
    <location>
        <begin position="51"/>
        <end position="70"/>
    </location>
</feature>
<keyword evidence="1" id="KW-0472">Membrane</keyword>
<protein>
    <submittedName>
        <fullName evidence="2">Uncharacterized protein</fullName>
    </submittedName>
</protein>